<evidence type="ECO:0000313" key="6">
    <source>
        <dbReference type="EMBL" id="WOG98759.1"/>
    </source>
</evidence>
<dbReference type="Pfam" id="PF00335">
    <property type="entry name" value="Tetraspanin"/>
    <property type="match status" value="1"/>
</dbReference>
<feature type="transmembrane region" description="Helical" evidence="5">
    <location>
        <begin position="53"/>
        <end position="74"/>
    </location>
</feature>
<keyword evidence="3 5" id="KW-1133">Transmembrane helix</keyword>
<feature type="transmembrane region" description="Helical" evidence="5">
    <location>
        <begin position="12"/>
        <end position="33"/>
    </location>
</feature>
<keyword evidence="2 5" id="KW-0812">Transmembrane</keyword>
<dbReference type="KEGG" id="dcr:108218337"/>
<evidence type="ECO:0008006" key="8">
    <source>
        <dbReference type="Google" id="ProtNLM"/>
    </source>
</evidence>
<dbReference type="AlphaFoldDB" id="A0AAF1AXV4"/>
<dbReference type="InterPro" id="IPR018499">
    <property type="entry name" value="Tetraspanin/Peripherin"/>
</dbReference>
<sequence length="210" mass="23939">MGSMIRSCFQSMLKLVNSLVAMVGLAMVLYALWMFRVWHQNVDDSDFLPPWFIYTFFGIGASLCVITCSGHIAAETANGCCLFLYMLFVFLLLMLEAAVTVDVFFNRDWEEDFPEDSTGKFDDLKGFIRKNFEMCKWIGLSIVAIQGLCVLFAMILKALGPHRQSSYESDDDYTPEGVPLLKNYVHQPSYVAKDPLYGSRKESWNIRVSK</sequence>
<keyword evidence="4 5" id="KW-0472">Membrane</keyword>
<gene>
    <name evidence="6" type="ORF">DCAR_0418104</name>
</gene>
<comment type="subcellular location">
    <subcellularLocation>
        <location evidence="1">Membrane</location>
        <topology evidence="1">Multi-pass membrane protein</topology>
    </subcellularLocation>
</comment>
<reference evidence="6" key="2">
    <citation type="submission" date="2022-03" db="EMBL/GenBank/DDBJ databases">
        <title>Draft title - Genomic analysis of global carrot germplasm unveils the trajectory of domestication and the origin of high carotenoid orange carrot.</title>
        <authorList>
            <person name="Iorizzo M."/>
            <person name="Ellison S."/>
            <person name="Senalik D."/>
            <person name="Macko-Podgorni A."/>
            <person name="Grzebelus D."/>
            <person name="Bostan H."/>
            <person name="Rolling W."/>
            <person name="Curaba J."/>
            <person name="Simon P."/>
        </authorList>
    </citation>
    <scope>NUCLEOTIDE SEQUENCE</scope>
    <source>
        <tissue evidence="6">Leaf</tissue>
    </source>
</reference>
<proteinExistence type="predicted"/>
<accession>A0AAF1AXV4</accession>
<evidence type="ECO:0000256" key="2">
    <source>
        <dbReference type="ARBA" id="ARBA00022692"/>
    </source>
</evidence>
<evidence type="ECO:0000256" key="5">
    <source>
        <dbReference type="SAM" id="Phobius"/>
    </source>
</evidence>
<feature type="transmembrane region" description="Helical" evidence="5">
    <location>
        <begin position="81"/>
        <end position="105"/>
    </location>
</feature>
<dbReference type="GO" id="GO:0016020">
    <property type="term" value="C:membrane"/>
    <property type="evidence" value="ECO:0007669"/>
    <property type="project" value="UniProtKB-SubCell"/>
</dbReference>
<evidence type="ECO:0000256" key="4">
    <source>
        <dbReference type="ARBA" id="ARBA00023136"/>
    </source>
</evidence>
<keyword evidence="7" id="KW-1185">Reference proteome</keyword>
<protein>
    <recommendedName>
        <fullName evidence="8">Tetraspanin</fullName>
    </recommendedName>
</protein>
<evidence type="ECO:0000256" key="1">
    <source>
        <dbReference type="ARBA" id="ARBA00004141"/>
    </source>
</evidence>
<evidence type="ECO:0000313" key="7">
    <source>
        <dbReference type="Proteomes" id="UP000077755"/>
    </source>
</evidence>
<organism evidence="6 7">
    <name type="scientific">Daucus carota subsp. sativus</name>
    <name type="common">Carrot</name>
    <dbReference type="NCBI Taxonomy" id="79200"/>
    <lineage>
        <taxon>Eukaryota</taxon>
        <taxon>Viridiplantae</taxon>
        <taxon>Streptophyta</taxon>
        <taxon>Embryophyta</taxon>
        <taxon>Tracheophyta</taxon>
        <taxon>Spermatophyta</taxon>
        <taxon>Magnoliopsida</taxon>
        <taxon>eudicotyledons</taxon>
        <taxon>Gunneridae</taxon>
        <taxon>Pentapetalae</taxon>
        <taxon>asterids</taxon>
        <taxon>campanulids</taxon>
        <taxon>Apiales</taxon>
        <taxon>Apiaceae</taxon>
        <taxon>Apioideae</taxon>
        <taxon>Scandiceae</taxon>
        <taxon>Daucinae</taxon>
        <taxon>Daucus</taxon>
        <taxon>Daucus sect. Daucus</taxon>
    </lineage>
</organism>
<dbReference type="EMBL" id="CP093346">
    <property type="protein sequence ID" value="WOG98759.1"/>
    <property type="molecule type" value="Genomic_DNA"/>
</dbReference>
<name>A0AAF1AXV4_DAUCS</name>
<evidence type="ECO:0000256" key="3">
    <source>
        <dbReference type="ARBA" id="ARBA00022989"/>
    </source>
</evidence>
<dbReference type="Proteomes" id="UP000077755">
    <property type="component" value="Chromosome 4"/>
</dbReference>
<reference evidence="6" key="1">
    <citation type="journal article" date="2016" name="Nat. Genet.">
        <title>A high-quality carrot genome assembly provides new insights into carotenoid accumulation and asterid genome evolution.</title>
        <authorList>
            <person name="Iorizzo M."/>
            <person name="Ellison S."/>
            <person name="Senalik D."/>
            <person name="Zeng P."/>
            <person name="Satapoomin P."/>
            <person name="Huang J."/>
            <person name="Bowman M."/>
            <person name="Iovene M."/>
            <person name="Sanseverino W."/>
            <person name="Cavagnaro P."/>
            <person name="Yildiz M."/>
            <person name="Macko-Podgorni A."/>
            <person name="Moranska E."/>
            <person name="Grzebelus E."/>
            <person name="Grzebelus D."/>
            <person name="Ashrafi H."/>
            <person name="Zheng Z."/>
            <person name="Cheng S."/>
            <person name="Spooner D."/>
            <person name="Van Deynze A."/>
            <person name="Simon P."/>
        </authorList>
    </citation>
    <scope>NUCLEOTIDE SEQUENCE</scope>
    <source>
        <tissue evidence="6">Leaf</tissue>
    </source>
</reference>
<feature type="transmembrane region" description="Helical" evidence="5">
    <location>
        <begin position="137"/>
        <end position="156"/>
    </location>
</feature>